<proteinExistence type="predicted"/>
<gene>
    <name evidence="6" type="ORF">R7226_31035</name>
</gene>
<keyword evidence="1 4" id="KW-0378">Hydrolase</keyword>
<feature type="short sequence motif" description="GXSXG" evidence="4">
    <location>
        <begin position="60"/>
        <end position="64"/>
    </location>
</feature>
<dbReference type="SUPFAM" id="SSF52151">
    <property type="entry name" value="FabD/lysophospholipase-like"/>
    <property type="match status" value="1"/>
</dbReference>
<feature type="active site" description="Nucleophile" evidence="4">
    <location>
        <position position="62"/>
    </location>
</feature>
<dbReference type="InterPro" id="IPR002641">
    <property type="entry name" value="PNPLA_dom"/>
</dbReference>
<evidence type="ECO:0000259" key="5">
    <source>
        <dbReference type="PROSITE" id="PS51635"/>
    </source>
</evidence>
<evidence type="ECO:0000256" key="3">
    <source>
        <dbReference type="ARBA" id="ARBA00023098"/>
    </source>
</evidence>
<name>A0ABU4I3I5_9ACTN</name>
<dbReference type="Proteomes" id="UP001284601">
    <property type="component" value="Unassembled WGS sequence"/>
</dbReference>
<dbReference type="PROSITE" id="PS51635">
    <property type="entry name" value="PNPLA"/>
    <property type="match status" value="1"/>
</dbReference>
<keyword evidence="7" id="KW-1185">Reference proteome</keyword>
<dbReference type="Gene3D" id="3.40.1090.10">
    <property type="entry name" value="Cytosolic phospholipase A2 catalytic domain"/>
    <property type="match status" value="1"/>
</dbReference>
<feature type="active site" description="Proton acceptor" evidence="4">
    <location>
        <position position="229"/>
    </location>
</feature>
<keyword evidence="3 4" id="KW-0443">Lipid metabolism</keyword>
<sequence length="447" mass="49046">RDRRGDGRRPPRRPGARAGMRRVALVLPGGGARGAYEVGALSILLPELERRGEQVTLLCGTSVGAINAALLGSLAHLPVAAQVELAIERWRGLERSDVIAPLLSPRLPLNLGRLVGDALSLPGIRRGSLLDPRPLRRYLDRHMDWEALHRNVDGGLLDAVCVVATQLATGRPVGFVEAATPRRLPVSEELPFMPVRLADEHVRASAAIPLVFPAVEITTPEPAQGFYTDGATRLNSPIKPAVELGADHVIVIGFEPLAAPPVAPVEPPPHLVDVLANMLDGLLVDQVADDMQRLVAINSFFVEDHRVGTIPSARAYREARGRRPYRKIAYAMVTPRRRRELGQLAMTVFEQRYGGLKAVKHPDLLMLGRLLRGRTDAGGDLLSFLFFDRAYVDALIAAGRRDARRWLRSHPAFWCADGAHDFDLAPVDAARERDATSLDEYRALRRT</sequence>
<organism evidence="6 7">
    <name type="scientific">Conexibacter stalactiti</name>
    <dbReference type="NCBI Taxonomy" id="1940611"/>
    <lineage>
        <taxon>Bacteria</taxon>
        <taxon>Bacillati</taxon>
        <taxon>Actinomycetota</taxon>
        <taxon>Thermoleophilia</taxon>
        <taxon>Solirubrobacterales</taxon>
        <taxon>Conexibacteraceae</taxon>
        <taxon>Conexibacter</taxon>
    </lineage>
</organism>
<evidence type="ECO:0000313" key="6">
    <source>
        <dbReference type="EMBL" id="MDW5598834.1"/>
    </source>
</evidence>
<feature type="domain" description="PNPLA" evidence="5">
    <location>
        <begin position="25"/>
        <end position="242"/>
    </location>
</feature>
<feature type="short sequence motif" description="DGA/G" evidence="4">
    <location>
        <begin position="229"/>
        <end position="231"/>
    </location>
</feature>
<dbReference type="PANTHER" id="PTHR14226:SF57">
    <property type="entry name" value="BLR7027 PROTEIN"/>
    <property type="match status" value="1"/>
</dbReference>
<dbReference type="InterPro" id="IPR050301">
    <property type="entry name" value="NTE"/>
</dbReference>
<accession>A0ABU4I3I5</accession>
<feature type="non-terminal residue" evidence="6">
    <location>
        <position position="1"/>
    </location>
</feature>
<dbReference type="RefSeq" id="WP_318601423.1">
    <property type="nucleotide sequence ID" value="NZ_JAWSTH010000193.1"/>
</dbReference>
<feature type="short sequence motif" description="GXGXXG" evidence="4">
    <location>
        <begin position="29"/>
        <end position="34"/>
    </location>
</feature>
<dbReference type="InterPro" id="IPR016035">
    <property type="entry name" value="Acyl_Trfase/lysoPLipase"/>
</dbReference>
<comment type="caution">
    <text evidence="6">The sequence shown here is derived from an EMBL/GenBank/DDBJ whole genome shotgun (WGS) entry which is preliminary data.</text>
</comment>
<evidence type="ECO:0000313" key="7">
    <source>
        <dbReference type="Proteomes" id="UP001284601"/>
    </source>
</evidence>
<evidence type="ECO:0000256" key="4">
    <source>
        <dbReference type="PROSITE-ProRule" id="PRU01161"/>
    </source>
</evidence>
<protein>
    <submittedName>
        <fullName evidence="6">Patatin-like phospholipase family protein</fullName>
    </submittedName>
</protein>
<dbReference type="PANTHER" id="PTHR14226">
    <property type="entry name" value="NEUROPATHY TARGET ESTERASE/SWISS CHEESE D.MELANOGASTER"/>
    <property type="match status" value="1"/>
</dbReference>
<dbReference type="Pfam" id="PF01734">
    <property type="entry name" value="Patatin"/>
    <property type="match status" value="1"/>
</dbReference>
<reference evidence="6 7" key="2">
    <citation type="submission" date="2023-10" db="EMBL/GenBank/DDBJ databases">
        <authorList>
            <person name="Han X.F."/>
        </authorList>
    </citation>
    <scope>NUCLEOTIDE SEQUENCE [LARGE SCALE GENOMIC DNA]</scope>
    <source>
        <strain evidence="6 7">KCTC 39840</strain>
    </source>
</reference>
<keyword evidence="2 4" id="KW-0442">Lipid degradation</keyword>
<evidence type="ECO:0000256" key="2">
    <source>
        <dbReference type="ARBA" id="ARBA00022963"/>
    </source>
</evidence>
<dbReference type="EMBL" id="JAWSTH010000193">
    <property type="protein sequence ID" value="MDW5598834.1"/>
    <property type="molecule type" value="Genomic_DNA"/>
</dbReference>
<evidence type="ECO:0000256" key="1">
    <source>
        <dbReference type="ARBA" id="ARBA00022801"/>
    </source>
</evidence>
<reference evidence="7" key="1">
    <citation type="submission" date="2023-07" db="EMBL/GenBank/DDBJ databases">
        <title>Conexibacter stalactiti sp. nov., isolated from stalactites in a lava cave and emended description of the genus Conexibacter.</title>
        <authorList>
            <person name="Lee S.D."/>
        </authorList>
    </citation>
    <scope>NUCLEOTIDE SEQUENCE [LARGE SCALE GENOMIC DNA]</scope>
    <source>
        <strain evidence="7">KCTC 39840</strain>
    </source>
</reference>